<reference evidence="2 3" key="1">
    <citation type="journal article" date="2018" name="Nat. Ecol. Evol.">
        <title>Genomic signatures of mitonuclear coevolution across populations of Tigriopus californicus.</title>
        <authorList>
            <person name="Barreto F.S."/>
            <person name="Watson E.T."/>
            <person name="Lima T.G."/>
            <person name="Willett C.S."/>
            <person name="Edmands S."/>
            <person name="Li W."/>
            <person name="Burton R.S."/>
        </authorList>
    </citation>
    <scope>NUCLEOTIDE SEQUENCE [LARGE SCALE GENOMIC DNA]</scope>
    <source>
        <strain evidence="2 3">San Diego</strain>
    </source>
</reference>
<dbReference type="Gene3D" id="2.30.29.30">
    <property type="entry name" value="Pleckstrin-homology domain (PH domain)/Phosphotyrosine-binding domain (PTB)"/>
    <property type="match status" value="1"/>
</dbReference>
<evidence type="ECO:0000313" key="2">
    <source>
        <dbReference type="EMBL" id="TRY79859.1"/>
    </source>
</evidence>
<evidence type="ECO:0000313" key="3">
    <source>
        <dbReference type="Proteomes" id="UP000318571"/>
    </source>
</evidence>
<sequence length="77" mass="8604">MFCNERGKEVLNYTYPEISACGCCSTDNHYLAFIAGNDLCTMATEFMCHVFYCANQAKARDVISTIAEGFERTQNAV</sequence>
<dbReference type="Proteomes" id="UP000318571">
    <property type="component" value="Chromosome 6"/>
</dbReference>
<evidence type="ECO:0000259" key="1">
    <source>
        <dbReference type="Pfam" id="PF00640"/>
    </source>
</evidence>
<feature type="domain" description="PID" evidence="1">
    <location>
        <begin position="12"/>
        <end position="72"/>
    </location>
</feature>
<gene>
    <name evidence="2" type="ORF">TCAL_17079</name>
</gene>
<dbReference type="InterPro" id="IPR011993">
    <property type="entry name" value="PH-like_dom_sf"/>
</dbReference>
<accession>A0A553PQ99</accession>
<protein>
    <recommendedName>
        <fullName evidence="1">PID domain-containing protein</fullName>
    </recommendedName>
</protein>
<name>A0A553PQ99_TIGCA</name>
<organism evidence="2 3">
    <name type="scientific">Tigriopus californicus</name>
    <name type="common">Marine copepod</name>
    <dbReference type="NCBI Taxonomy" id="6832"/>
    <lineage>
        <taxon>Eukaryota</taxon>
        <taxon>Metazoa</taxon>
        <taxon>Ecdysozoa</taxon>
        <taxon>Arthropoda</taxon>
        <taxon>Crustacea</taxon>
        <taxon>Multicrustacea</taxon>
        <taxon>Hexanauplia</taxon>
        <taxon>Copepoda</taxon>
        <taxon>Harpacticoida</taxon>
        <taxon>Harpacticidae</taxon>
        <taxon>Tigriopus</taxon>
    </lineage>
</organism>
<dbReference type="SUPFAM" id="SSF50729">
    <property type="entry name" value="PH domain-like"/>
    <property type="match status" value="1"/>
</dbReference>
<dbReference type="AlphaFoldDB" id="A0A553PQ99"/>
<dbReference type="InterPro" id="IPR006020">
    <property type="entry name" value="PTB/PI_dom"/>
</dbReference>
<dbReference type="Pfam" id="PF00640">
    <property type="entry name" value="PID"/>
    <property type="match status" value="1"/>
</dbReference>
<proteinExistence type="predicted"/>
<dbReference type="STRING" id="6832.A0A553PQ99"/>
<keyword evidence="3" id="KW-1185">Reference proteome</keyword>
<comment type="caution">
    <text evidence="2">The sequence shown here is derived from an EMBL/GenBank/DDBJ whole genome shotgun (WGS) entry which is preliminary data.</text>
</comment>
<dbReference type="EMBL" id="VCGU01000002">
    <property type="protein sequence ID" value="TRY79859.1"/>
    <property type="molecule type" value="Genomic_DNA"/>
</dbReference>